<dbReference type="InterPro" id="IPR036412">
    <property type="entry name" value="HAD-like_sf"/>
</dbReference>
<dbReference type="GO" id="GO:0000287">
    <property type="term" value="F:magnesium ion binding"/>
    <property type="evidence" value="ECO:0007669"/>
    <property type="project" value="TreeGrafter"/>
</dbReference>
<keyword evidence="3" id="KW-1185">Reference proteome</keyword>
<evidence type="ECO:0000313" key="3">
    <source>
        <dbReference type="Proteomes" id="UP000280501"/>
    </source>
</evidence>
<dbReference type="InterPro" id="IPR023214">
    <property type="entry name" value="HAD_sf"/>
</dbReference>
<sequence length="339" mass="35209">MNTSVFELTSKITTHSGAVATTRVRRRRPTPVRGARAPGGHDPAPMPGLGTSASQYRCGVTIPPRPASPNRPRVVATDLDGTLLRSGGTVSDRSREALAAVEAEGIEVVFVTARPARALGHLADLVGGHGHVICFGGGAVWDLAGGEVIESWGFVDEVVGSLVAELRTTLPDVAMVAERVSGPAYDPDFVASPNFAEPGVTAAHRAVRVEQTLGLDPVLKLIAQSPITEPGALQDVVGRIARGRANLAYSGAIGLAELNPLEVTKSATLERWCARLGVAARDVWAFGDMPVDLPMLRWAGRGAAVANAHPDVLAGADDVVGSNDEDGVAVALEKLLAEG</sequence>
<feature type="region of interest" description="Disordered" evidence="1">
    <location>
        <begin position="18"/>
        <end position="48"/>
    </location>
</feature>
<dbReference type="GO" id="GO:0016791">
    <property type="term" value="F:phosphatase activity"/>
    <property type="evidence" value="ECO:0007669"/>
    <property type="project" value="TreeGrafter"/>
</dbReference>
<reference evidence="2 3" key="1">
    <citation type="submission" date="2018-11" db="EMBL/GenBank/DDBJ databases">
        <title>Sequencing the genomes of 1000 actinobacteria strains.</title>
        <authorList>
            <person name="Klenk H.-P."/>
        </authorList>
    </citation>
    <scope>NUCLEOTIDE SEQUENCE [LARGE SCALE GENOMIC DNA]</scope>
    <source>
        <strain evidence="2 3">DSM 15700</strain>
    </source>
</reference>
<accession>A0A3N4ZAL9</accession>
<dbReference type="PANTHER" id="PTHR10000">
    <property type="entry name" value="PHOSPHOSERINE PHOSPHATASE"/>
    <property type="match status" value="1"/>
</dbReference>
<evidence type="ECO:0000313" key="2">
    <source>
        <dbReference type="EMBL" id="RPF22908.1"/>
    </source>
</evidence>
<dbReference type="Proteomes" id="UP000280501">
    <property type="component" value="Unassembled WGS sequence"/>
</dbReference>
<organism evidence="2 3">
    <name type="scientific">Myceligenerans xiligouense</name>
    <dbReference type="NCBI Taxonomy" id="253184"/>
    <lineage>
        <taxon>Bacteria</taxon>
        <taxon>Bacillati</taxon>
        <taxon>Actinomycetota</taxon>
        <taxon>Actinomycetes</taxon>
        <taxon>Micrococcales</taxon>
        <taxon>Promicromonosporaceae</taxon>
        <taxon>Myceligenerans</taxon>
    </lineage>
</organism>
<dbReference type="SUPFAM" id="SSF56784">
    <property type="entry name" value="HAD-like"/>
    <property type="match status" value="1"/>
</dbReference>
<protein>
    <submittedName>
        <fullName evidence="2">Uncharacterized protein</fullName>
    </submittedName>
</protein>
<dbReference type="NCBIfam" id="TIGR01484">
    <property type="entry name" value="HAD-SF-IIB"/>
    <property type="match status" value="1"/>
</dbReference>
<gene>
    <name evidence="2" type="ORF">EDD34_3587</name>
</gene>
<dbReference type="EMBL" id="RKQZ01000001">
    <property type="protein sequence ID" value="RPF22908.1"/>
    <property type="molecule type" value="Genomic_DNA"/>
</dbReference>
<dbReference type="PANTHER" id="PTHR10000:SF8">
    <property type="entry name" value="HAD SUPERFAMILY HYDROLASE-LIKE, TYPE 3"/>
    <property type="match status" value="1"/>
</dbReference>
<name>A0A3N4ZAL9_9MICO</name>
<dbReference type="AlphaFoldDB" id="A0A3N4ZAL9"/>
<dbReference type="GO" id="GO:0005829">
    <property type="term" value="C:cytosol"/>
    <property type="evidence" value="ECO:0007669"/>
    <property type="project" value="TreeGrafter"/>
</dbReference>
<dbReference type="Pfam" id="PF08282">
    <property type="entry name" value="Hydrolase_3"/>
    <property type="match status" value="1"/>
</dbReference>
<comment type="caution">
    <text evidence="2">The sequence shown here is derived from an EMBL/GenBank/DDBJ whole genome shotgun (WGS) entry which is preliminary data.</text>
</comment>
<evidence type="ECO:0000256" key="1">
    <source>
        <dbReference type="SAM" id="MobiDB-lite"/>
    </source>
</evidence>
<proteinExistence type="predicted"/>
<dbReference type="Gene3D" id="3.40.50.1000">
    <property type="entry name" value="HAD superfamily/HAD-like"/>
    <property type="match status" value="1"/>
</dbReference>
<dbReference type="Gene3D" id="3.30.1240.10">
    <property type="match status" value="1"/>
</dbReference>
<dbReference type="InterPro" id="IPR006379">
    <property type="entry name" value="HAD-SF_hydro_IIB"/>
</dbReference>
<feature type="compositionally biased region" description="Low complexity" evidence="1">
    <location>
        <begin position="31"/>
        <end position="40"/>
    </location>
</feature>